<evidence type="ECO:0000256" key="3">
    <source>
        <dbReference type="ARBA" id="ARBA00042000"/>
    </source>
</evidence>
<organism evidence="7 8">
    <name type="scientific">Hymenolepis diminuta</name>
    <name type="common">Rat tapeworm</name>
    <dbReference type="NCBI Taxonomy" id="6216"/>
    <lineage>
        <taxon>Eukaryota</taxon>
        <taxon>Metazoa</taxon>
        <taxon>Spiralia</taxon>
        <taxon>Lophotrochozoa</taxon>
        <taxon>Platyhelminthes</taxon>
        <taxon>Cestoda</taxon>
        <taxon>Eucestoda</taxon>
        <taxon>Cyclophyllidea</taxon>
        <taxon>Hymenolepididae</taxon>
        <taxon>Hymenolepis</taxon>
    </lineage>
</organism>
<dbReference type="GO" id="GO:0044877">
    <property type="term" value="F:protein-containing complex binding"/>
    <property type="evidence" value="ECO:0007669"/>
    <property type="project" value="TreeGrafter"/>
</dbReference>
<comment type="similarity">
    <text evidence="1">Belongs to the complex I NDUFA9 subunit family.</text>
</comment>
<name>A0A564XV12_HYMDI</name>
<evidence type="ECO:0000256" key="5">
    <source>
        <dbReference type="ARBA" id="ARBA00046455"/>
    </source>
</evidence>
<protein>
    <recommendedName>
        <fullName evidence="2">NADH dehydrogenase [ubiquinone] 1 alpha subcomplex subunit 9, mitochondrial</fullName>
    </recommendedName>
    <alternativeName>
        <fullName evidence="4">Complex I-39kD</fullName>
    </alternativeName>
    <alternativeName>
        <fullName evidence="3">NADH-ubiquinone oxidoreductase 39 kDa subunit</fullName>
    </alternativeName>
</protein>
<feature type="domain" description="NAD-dependent epimerase/dehydratase" evidence="6">
    <location>
        <begin position="61"/>
        <end position="280"/>
    </location>
</feature>
<reference evidence="7 8" key="1">
    <citation type="submission" date="2019-07" db="EMBL/GenBank/DDBJ databases">
        <authorList>
            <person name="Jastrzebski P J."/>
            <person name="Paukszto L."/>
            <person name="Jastrzebski P J."/>
        </authorList>
    </citation>
    <scope>NUCLEOTIDE SEQUENCE [LARGE SCALE GENOMIC DNA]</scope>
    <source>
        <strain evidence="7 8">WMS-il1</strain>
    </source>
</reference>
<dbReference type="SUPFAM" id="SSF51735">
    <property type="entry name" value="NAD(P)-binding Rossmann-fold domains"/>
    <property type="match status" value="1"/>
</dbReference>
<evidence type="ECO:0000256" key="1">
    <source>
        <dbReference type="ARBA" id="ARBA00038501"/>
    </source>
</evidence>
<gene>
    <name evidence="7" type="ORF">WMSIL1_LOCUS290</name>
</gene>
<dbReference type="AlphaFoldDB" id="A0A564XV12"/>
<accession>A0A564XV12</accession>
<keyword evidence="8" id="KW-1185">Reference proteome</keyword>
<sequence>MAVSRIGLIFSNGILGRAIATSPVAGSVFHQQNRGYAAEPISLTNLKRGTGGRSSFSGLIVTVFGASSYLGKHIVQHLGRIGAQVIVPYRSDPYFIRDLKVMGDLGQILFCPFHLEDEEAIKKAMRFSNVTINCIGKMNSTHNFTQEQVNVDGAARIARLSKEVGVERFVHISALSQNPNPEKFVRKPSEFRRTKALGEKEVLRERPDAIIFRPADIWGNSDRFLCYYACRERRICHGSMIQMCLWERGEKTVKQPVYVGDLTRGIVNSLTAADTPGKIYEAVGPHRYRLDDLAKWVIFNCRYLPRELEIRKLGPWFLTKVYLNEYFARVNPVLCFERLEHDSTTDKLSGAPTLLDLNVKLTKIEDRIAQILFIYRRLNNYWEAVGEFPEPPNPPISLV</sequence>
<dbReference type="EMBL" id="CABIJS010000009">
    <property type="protein sequence ID" value="VUZ38881.1"/>
    <property type="molecule type" value="Genomic_DNA"/>
</dbReference>
<dbReference type="GO" id="GO:0005739">
    <property type="term" value="C:mitochondrion"/>
    <property type="evidence" value="ECO:0007669"/>
    <property type="project" value="TreeGrafter"/>
</dbReference>
<dbReference type="InterPro" id="IPR051207">
    <property type="entry name" value="ComplexI_NDUFA9_subunit"/>
</dbReference>
<evidence type="ECO:0000256" key="2">
    <source>
        <dbReference type="ARBA" id="ARBA00040720"/>
    </source>
</evidence>
<dbReference type="Proteomes" id="UP000321570">
    <property type="component" value="Unassembled WGS sequence"/>
</dbReference>
<comment type="subunit">
    <text evidence="5">Complex I is composed of 45 different subunits. This a component of the hydrophobic protein fraction. Interacts with BLOC1S1. Interacts with SLC2A4. Interacts with CLOCK. Interacts with RAB5IF.</text>
</comment>
<dbReference type="CDD" id="cd05271">
    <property type="entry name" value="NDUFA9_like_SDR_a"/>
    <property type="match status" value="1"/>
</dbReference>
<evidence type="ECO:0000313" key="7">
    <source>
        <dbReference type="EMBL" id="VUZ38881.1"/>
    </source>
</evidence>
<evidence type="ECO:0000259" key="6">
    <source>
        <dbReference type="Pfam" id="PF01370"/>
    </source>
</evidence>
<evidence type="ECO:0000313" key="8">
    <source>
        <dbReference type="Proteomes" id="UP000321570"/>
    </source>
</evidence>
<dbReference type="Gene3D" id="3.40.50.720">
    <property type="entry name" value="NAD(P)-binding Rossmann-like Domain"/>
    <property type="match status" value="1"/>
</dbReference>
<dbReference type="PANTHER" id="PTHR12126">
    <property type="entry name" value="NADH-UBIQUINONE OXIDOREDUCTASE 39 KDA SUBUNIT-RELATED"/>
    <property type="match status" value="1"/>
</dbReference>
<evidence type="ECO:0000256" key="4">
    <source>
        <dbReference type="ARBA" id="ARBA00043145"/>
    </source>
</evidence>
<dbReference type="InterPro" id="IPR036291">
    <property type="entry name" value="NAD(P)-bd_dom_sf"/>
</dbReference>
<proteinExistence type="inferred from homology"/>
<dbReference type="InterPro" id="IPR001509">
    <property type="entry name" value="Epimerase_deHydtase"/>
</dbReference>
<dbReference type="Pfam" id="PF01370">
    <property type="entry name" value="Epimerase"/>
    <property type="match status" value="1"/>
</dbReference>
<dbReference type="PANTHER" id="PTHR12126:SF11">
    <property type="entry name" value="NADH DEHYDROGENASE [UBIQUINONE] 1 ALPHA SUBCOMPLEX SUBUNIT 9, MITOCHONDRIAL"/>
    <property type="match status" value="1"/>
</dbReference>